<gene>
    <name evidence="2" type="ORF">M438DRAFT_342759</name>
</gene>
<dbReference type="AlphaFoldDB" id="A0A074XPZ4"/>
<evidence type="ECO:0000256" key="1">
    <source>
        <dbReference type="SAM" id="Phobius"/>
    </source>
</evidence>
<sequence length="71" mass="8180">MLYRCPQRFTKWLFVWHGRLFVAIPFTGTTRLVLMTYILPIVGWSPTLTLVGTTDAELQRALSAPSILTRR</sequence>
<proteinExistence type="predicted"/>
<keyword evidence="1" id="KW-0472">Membrane</keyword>
<feature type="transmembrane region" description="Helical" evidence="1">
    <location>
        <begin position="20"/>
        <end position="42"/>
    </location>
</feature>
<dbReference type="GeneID" id="40747142"/>
<keyword evidence="3" id="KW-1185">Reference proteome</keyword>
<dbReference type="Proteomes" id="UP000030706">
    <property type="component" value="Unassembled WGS sequence"/>
</dbReference>
<dbReference type="EMBL" id="KL584976">
    <property type="protein sequence ID" value="KEQ87618.1"/>
    <property type="molecule type" value="Genomic_DNA"/>
</dbReference>
<keyword evidence="1" id="KW-1133">Transmembrane helix</keyword>
<evidence type="ECO:0000313" key="3">
    <source>
        <dbReference type="Proteomes" id="UP000030706"/>
    </source>
</evidence>
<evidence type="ECO:0000313" key="2">
    <source>
        <dbReference type="EMBL" id="KEQ87618.1"/>
    </source>
</evidence>
<keyword evidence="1" id="KW-0812">Transmembrane</keyword>
<name>A0A074XPZ4_AURPU</name>
<dbReference type="RefSeq" id="XP_029763805.1">
    <property type="nucleotide sequence ID" value="XM_029904836.1"/>
</dbReference>
<accession>A0A074XPZ4</accession>
<reference evidence="2 3" key="1">
    <citation type="journal article" date="2014" name="BMC Genomics">
        <title>Genome sequencing of four Aureobasidium pullulans varieties: biotechnological potential, stress tolerance, and description of new species.</title>
        <authorList>
            <person name="Gostin Ar C."/>
            <person name="Ohm R.A."/>
            <person name="Kogej T."/>
            <person name="Sonjak S."/>
            <person name="Turk M."/>
            <person name="Zajc J."/>
            <person name="Zalar P."/>
            <person name="Grube M."/>
            <person name="Sun H."/>
            <person name="Han J."/>
            <person name="Sharma A."/>
            <person name="Chiniquy J."/>
            <person name="Ngan C.Y."/>
            <person name="Lipzen A."/>
            <person name="Barry K."/>
            <person name="Grigoriev I.V."/>
            <person name="Gunde-Cimerman N."/>
        </authorList>
    </citation>
    <scope>NUCLEOTIDE SEQUENCE [LARGE SCALE GENOMIC DNA]</scope>
    <source>
        <strain evidence="2 3">EXF-150</strain>
    </source>
</reference>
<dbReference type="HOGENOM" id="CLU_2739601_0_0_1"/>
<organism evidence="2 3">
    <name type="scientific">Aureobasidium pullulans EXF-150</name>
    <dbReference type="NCBI Taxonomy" id="1043002"/>
    <lineage>
        <taxon>Eukaryota</taxon>
        <taxon>Fungi</taxon>
        <taxon>Dikarya</taxon>
        <taxon>Ascomycota</taxon>
        <taxon>Pezizomycotina</taxon>
        <taxon>Dothideomycetes</taxon>
        <taxon>Dothideomycetidae</taxon>
        <taxon>Dothideales</taxon>
        <taxon>Saccotheciaceae</taxon>
        <taxon>Aureobasidium</taxon>
    </lineage>
</organism>
<protein>
    <submittedName>
        <fullName evidence="2">Uncharacterized protein</fullName>
    </submittedName>
</protein>